<feature type="region of interest" description="Disordered" evidence="6">
    <location>
        <begin position="124"/>
        <end position="192"/>
    </location>
</feature>
<dbReference type="Pfam" id="PF00632">
    <property type="entry name" value="HECT"/>
    <property type="match status" value="1"/>
</dbReference>
<evidence type="ECO:0000259" key="7">
    <source>
        <dbReference type="PROSITE" id="PS50237"/>
    </source>
</evidence>
<evidence type="ECO:0000313" key="9">
    <source>
        <dbReference type="Proteomes" id="UP001586593"/>
    </source>
</evidence>
<keyword evidence="3" id="KW-0808">Transferase</keyword>
<accession>A0ABR3XZE4</accession>
<evidence type="ECO:0000313" key="8">
    <source>
        <dbReference type="EMBL" id="KAL1881099.1"/>
    </source>
</evidence>
<evidence type="ECO:0000256" key="3">
    <source>
        <dbReference type="ARBA" id="ARBA00022679"/>
    </source>
</evidence>
<name>A0ABR3XZE4_9PEZI</name>
<feature type="compositionally biased region" description="Polar residues" evidence="6">
    <location>
        <begin position="178"/>
        <end position="188"/>
    </location>
</feature>
<dbReference type="SMART" id="SM00119">
    <property type="entry name" value="HECTc"/>
    <property type="match status" value="1"/>
</dbReference>
<sequence length="1031" mass="115951">MGHPTARDFATGKCMTCASLVRWPRELSVFRCTICSTINDLHPFPHSGEMGERTGGRMTSGQAEPISLERTRAIINQCIQAYLCFELSEKESVINVGDLREHVPASQNCYSTGGEFADDLQHTRPIPTVKVSQRPIEDDLGDPRGGLCTDSVTPRPLSVSYPQRRHSVRHNPSRKDSCQASSPSTKSEGVQPRIFQQLEDYIVASFTSYQCLNTSFSTRGYTPWLVPDKEHDRHRPSVPSNERHPVAEPDAKLLLLGDFAENGAWWTGDQHEQRPLKAASRGTIRRPSVILKTPYIDWDKLEKWYEAVVNCGESWLAVYEEMTTNEQFSTRTDIELQMLEAVILAAQSHVGRALLKATETLLKRPGRPLTCPADLRFLLIILCNPLFRSSCRVFRGKYTHHAGVPGYNSQSSQGQGTVSGGHAGIIKRILGLLSNLPENCHTHLVAWFSRLPKAQFIQIKDLVASFLTYRLMRQSQKKQEKEVDVTGGLVPDMVAGTSAASLHQVLGDRHSRSNKTQQEKHRKTRYSDDWQIRAAAQVMALIFAANNSTCSGRNLSKIYDDSPNAFVSAKDGVRARGQILPTSDFYAPLLDYSDLLADFETWESRRGRFTFCQYPFLLTIGAKIKILEHDARRQMQTKARDAFFDSIMSRRAIEQYLHLTVRRDCLVEDSLKAVSEVIGSGSEEIKKGLRIVFKGEEGFDAGGLRKEWFLLLVREVFSPDHGLFIYDEDSGYCYFNPNSFETSDQFFLVGVVLGLAIYNSTILDVALPPFAFRKLLLAAPSSLTPSPPSNTTKPAMTYTLDDLAEYRPLLAKGLRQLLEYDGDDVESTFCLDFAVDIEKYGSVDRVPLCPGGEKRAVTKANRHEYVELYVRYLLDTAVARQFEPFKRGFFTVCGGNALSLFRPEEIELLVRGSDEPLDIAALQAAADYANWRCKEPAETEDTVRWFWQTFREASPADQRRLLLFITGSDRIPATGAASLSLRIACCGDDCGRYPTTHTCFNALDLYRCKSRERLDELLWTAVRESEGFGLK</sequence>
<dbReference type="EC" id="2.3.2.26" evidence="2"/>
<feature type="compositionally biased region" description="Basic residues" evidence="6">
    <location>
        <begin position="163"/>
        <end position="172"/>
    </location>
</feature>
<evidence type="ECO:0000256" key="6">
    <source>
        <dbReference type="SAM" id="MobiDB-lite"/>
    </source>
</evidence>
<evidence type="ECO:0000256" key="1">
    <source>
        <dbReference type="ARBA" id="ARBA00000885"/>
    </source>
</evidence>
<dbReference type="Proteomes" id="UP001586593">
    <property type="component" value="Unassembled WGS sequence"/>
</dbReference>
<dbReference type="SUPFAM" id="SSF56204">
    <property type="entry name" value="Hect, E3 ligase catalytic domain"/>
    <property type="match status" value="1"/>
</dbReference>
<comment type="catalytic activity">
    <reaction evidence="1">
        <text>S-ubiquitinyl-[E2 ubiquitin-conjugating enzyme]-L-cysteine + [acceptor protein]-L-lysine = [E2 ubiquitin-conjugating enzyme]-L-cysteine + N(6)-ubiquitinyl-[acceptor protein]-L-lysine.</text>
        <dbReference type="EC" id="2.3.2.26"/>
    </reaction>
</comment>
<gene>
    <name evidence="8" type="ORF">VTK73DRAFT_4776</name>
</gene>
<keyword evidence="4 5" id="KW-0833">Ubl conjugation pathway</keyword>
<evidence type="ECO:0000256" key="5">
    <source>
        <dbReference type="PROSITE-ProRule" id="PRU00104"/>
    </source>
</evidence>
<evidence type="ECO:0000256" key="4">
    <source>
        <dbReference type="ARBA" id="ARBA00022786"/>
    </source>
</evidence>
<dbReference type="PANTHER" id="PTHR45700:SF8">
    <property type="entry name" value="HECT-TYPE E3 UBIQUITIN TRANSFERASE"/>
    <property type="match status" value="1"/>
</dbReference>
<dbReference type="Gene3D" id="3.30.2410.10">
    <property type="entry name" value="Hect, E3 ligase catalytic domain"/>
    <property type="match status" value="1"/>
</dbReference>
<dbReference type="InterPro" id="IPR044611">
    <property type="entry name" value="E3A/B/C-like"/>
</dbReference>
<dbReference type="Gene3D" id="3.30.2160.10">
    <property type="entry name" value="Hect, E3 ligase catalytic domain"/>
    <property type="match status" value="1"/>
</dbReference>
<comment type="caution">
    <text evidence="8">The sequence shown here is derived from an EMBL/GenBank/DDBJ whole genome shotgun (WGS) entry which is preliminary data.</text>
</comment>
<keyword evidence="9" id="KW-1185">Reference proteome</keyword>
<feature type="domain" description="HECT" evidence="7">
    <location>
        <begin position="681"/>
        <end position="1031"/>
    </location>
</feature>
<dbReference type="PANTHER" id="PTHR45700">
    <property type="entry name" value="UBIQUITIN-PROTEIN LIGASE E3C"/>
    <property type="match status" value="1"/>
</dbReference>
<organism evidence="8 9">
    <name type="scientific">Phialemonium thermophilum</name>
    <dbReference type="NCBI Taxonomy" id="223376"/>
    <lineage>
        <taxon>Eukaryota</taxon>
        <taxon>Fungi</taxon>
        <taxon>Dikarya</taxon>
        <taxon>Ascomycota</taxon>
        <taxon>Pezizomycotina</taxon>
        <taxon>Sordariomycetes</taxon>
        <taxon>Sordariomycetidae</taxon>
        <taxon>Cephalothecales</taxon>
        <taxon>Cephalothecaceae</taxon>
        <taxon>Phialemonium</taxon>
    </lineage>
</organism>
<dbReference type="InterPro" id="IPR000569">
    <property type="entry name" value="HECT_dom"/>
</dbReference>
<dbReference type="InterPro" id="IPR035983">
    <property type="entry name" value="Hect_E3_ubiquitin_ligase"/>
</dbReference>
<feature type="region of interest" description="Disordered" evidence="6">
    <location>
        <begin position="505"/>
        <end position="524"/>
    </location>
</feature>
<evidence type="ECO:0000256" key="2">
    <source>
        <dbReference type="ARBA" id="ARBA00012485"/>
    </source>
</evidence>
<reference evidence="8 9" key="1">
    <citation type="journal article" date="2024" name="Commun. Biol.">
        <title>Comparative genomic analysis of thermophilic fungi reveals convergent evolutionary adaptations and gene losses.</title>
        <authorList>
            <person name="Steindorff A.S."/>
            <person name="Aguilar-Pontes M.V."/>
            <person name="Robinson A.J."/>
            <person name="Andreopoulos B."/>
            <person name="LaButti K."/>
            <person name="Kuo A."/>
            <person name="Mondo S."/>
            <person name="Riley R."/>
            <person name="Otillar R."/>
            <person name="Haridas S."/>
            <person name="Lipzen A."/>
            <person name="Grimwood J."/>
            <person name="Schmutz J."/>
            <person name="Clum A."/>
            <person name="Reid I.D."/>
            <person name="Moisan M.C."/>
            <person name="Butler G."/>
            <person name="Nguyen T.T.M."/>
            <person name="Dewar K."/>
            <person name="Conant G."/>
            <person name="Drula E."/>
            <person name="Henrissat B."/>
            <person name="Hansel C."/>
            <person name="Singer S."/>
            <person name="Hutchinson M.I."/>
            <person name="de Vries R.P."/>
            <person name="Natvig D.O."/>
            <person name="Powell A.J."/>
            <person name="Tsang A."/>
            <person name="Grigoriev I.V."/>
        </authorList>
    </citation>
    <scope>NUCLEOTIDE SEQUENCE [LARGE SCALE GENOMIC DNA]</scope>
    <source>
        <strain evidence="8 9">ATCC 24622</strain>
    </source>
</reference>
<feature type="active site" description="Glycyl thioester intermediate" evidence="5">
    <location>
        <position position="999"/>
    </location>
</feature>
<proteinExistence type="predicted"/>
<protein>
    <recommendedName>
        <fullName evidence="2">HECT-type E3 ubiquitin transferase</fullName>
        <ecNumber evidence="2">2.3.2.26</ecNumber>
    </recommendedName>
</protein>
<dbReference type="CDD" id="cd00078">
    <property type="entry name" value="HECTc"/>
    <property type="match status" value="1"/>
</dbReference>
<dbReference type="EMBL" id="JAZHXJ010000027">
    <property type="protein sequence ID" value="KAL1881099.1"/>
    <property type="molecule type" value="Genomic_DNA"/>
</dbReference>
<dbReference type="Gene3D" id="3.90.1750.10">
    <property type="entry name" value="Hect, E3 ligase catalytic domains"/>
    <property type="match status" value="1"/>
</dbReference>
<dbReference type="PROSITE" id="PS50237">
    <property type="entry name" value="HECT"/>
    <property type="match status" value="1"/>
</dbReference>